<accession>A0A0E9W2C3</accession>
<dbReference type="EMBL" id="GBXM01024033">
    <property type="protein sequence ID" value="JAH84544.1"/>
    <property type="molecule type" value="Transcribed_RNA"/>
</dbReference>
<name>A0A0E9W2C3_ANGAN</name>
<evidence type="ECO:0000313" key="1">
    <source>
        <dbReference type="EMBL" id="JAH84544.1"/>
    </source>
</evidence>
<reference evidence="1" key="1">
    <citation type="submission" date="2014-11" db="EMBL/GenBank/DDBJ databases">
        <authorList>
            <person name="Amaro Gonzalez C."/>
        </authorList>
    </citation>
    <scope>NUCLEOTIDE SEQUENCE</scope>
</reference>
<reference evidence="1" key="2">
    <citation type="journal article" date="2015" name="Fish Shellfish Immunol.">
        <title>Early steps in the European eel (Anguilla anguilla)-Vibrio vulnificus interaction in the gills: Role of the RtxA13 toxin.</title>
        <authorList>
            <person name="Callol A."/>
            <person name="Pajuelo D."/>
            <person name="Ebbesson L."/>
            <person name="Teles M."/>
            <person name="MacKenzie S."/>
            <person name="Amaro C."/>
        </authorList>
    </citation>
    <scope>NUCLEOTIDE SEQUENCE</scope>
</reference>
<proteinExistence type="predicted"/>
<protein>
    <submittedName>
        <fullName evidence="1">Uncharacterized protein</fullName>
    </submittedName>
</protein>
<dbReference type="AlphaFoldDB" id="A0A0E9W2C3"/>
<sequence length="49" mass="5628">MPCFQGFNRLLTERNPHKPRHSAPSRTGVRDHAPINTCFVEKLTVNCFC</sequence>
<organism evidence="1">
    <name type="scientific">Anguilla anguilla</name>
    <name type="common">European freshwater eel</name>
    <name type="synonym">Muraena anguilla</name>
    <dbReference type="NCBI Taxonomy" id="7936"/>
    <lineage>
        <taxon>Eukaryota</taxon>
        <taxon>Metazoa</taxon>
        <taxon>Chordata</taxon>
        <taxon>Craniata</taxon>
        <taxon>Vertebrata</taxon>
        <taxon>Euteleostomi</taxon>
        <taxon>Actinopterygii</taxon>
        <taxon>Neopterygii</taxon>
        <taxon>Teleostei</taxon>
        <taxon>Anguilliformes</taxon>
        <taxon>Anguillidae</taxon>
        <taxon>Anguilla</taxon>
    </lineage>
</organism>